<proteinExistence type="predicted"/>
<organism evidence="1 2">
    <name type="scientific">Rhizobium leguminosarum</name>
    <dbReference type="NCBI Taxonomy" id="384"/>
    <lineage>
        <taxon>Bacteria</taxon>
        <taxon>Pseudomonadati</taxon>
        <taxon>Pseudomonadota</taxon>
        <taxon>Alphaproteobacteria</taxon>
        <taxon>Hyphomicrobiales</taxon>
        <taxon>Rhizobiaceae</taxon>
        <taxon>Rhizobium/Agrobacterium group</taxon>
        <taxon>Rhizobium</taxon>
    </lineage>
</organism>
<dbReference type="EMBL" id="MZMU01000003">
    <property type="protein sequence ID" value="RXT29154.1"/>
    <property type="molecule type" value="Genomic_DNA"/>
</dbReference>
<name>A0A4Q1UB23_RHILE</name>
<dbReference type="AlphaFoldDB" id="A0A4Q1UB23"/>
<sequence>MVILMSLADALIAPLKAVLPPIDILSGRVKWRLILRKAFRARAKARFLLLRSAKSSLDLRRPSQGFHLSPKVFP</sequence>
<gene>
    <name evidence="1" type="ORF">B5P46_10605</name>
</gene>
<protein>
    <submittedName>
        <fullName evidence="1">Uncharacterized protein</fullName>
    </submittedName>
</protein>
<evidence type="ECO:0000313" key="1">
    <source>
        <dbReference type="EMBL" id="RXT29154.1"/>
    </source>
</evidence>
<dbReference type="Proteomes" id="UP000290767">
    <property type="component" value="Unassembled WGS sequence"/>
</dbReference>
<reference evidence="1 2" key="1">
    <citation type="submission" date="2017-03" db="EMBL/GenBank/DDBJ databases">
        <authorList>
            <person name="Safronova V.I."/>
            <person name="Sazanova A.L."/>
            <person name="Chirak E.R."/>
        </authorList>
    </citation>
    <scope>NUCLEOTIDE SEQUENCE [LARGE SCALE GENOMIC DNA]</scope>
    <source>
        <strain evidence="1 2">Tri-43</strain>
    </source>
</reference>
<comment type="caution">
    <text evidence="1">The sequence shown here is derived from an EMBL/GenBank/DDBJ whole genome shotgun (WGS) entry which is preliminary data.</text>
</comment>
<accession>A0A4Q1UB23</accession>
<evidence type="ECO:0000313" key="2">
    <source>
        <dbReference type="Proteomes" id="UP000290767"/>
    </source>
</evidence>